<dbReference type="GO" id="GO:0006351">
    <property type="term" value="P:DNA-templated transcription"/>
    <property type="evidence" value="ECO:0007669"/>
    <property type="project" value="InterPro"/>
</dbReference>
<accession>A0A8H7CS22</accession>
<evidence type="ECO:0000256" key="1">
    <source>
        <dbReference type="ARBA" id="ARBA00022723"/>
    </source>
</evidence>
<keyword evidence="4" id="KW-0804">Transcription</keyword>
<keyword evidence="8" id="KW-1185">Reference proteome</keyword>
<dbReference type="GO" id="GO:0003677">
    <property type="term" value="F:DNA binding"/>
    <property type="evidence" value="ECO:0007669"/>
    <property type="project" value="InterPro"/>
</dbReference>
<dbReference type="InterPro" id="IPR007219">
    <property type="entry name" value="XnlR_reg_dom"/>
</dbReference>
<evidence type="ECO:0000256" key="5">
    <source>
        <dbReference type="ARBA" id="ARBA00023242"/>
    </source>
</evidence>
<keyword evidence="1" id="KW-0479">Metal-binding</keyword>
<dbReference type="GO" id="GO:0008270">
    <property type="term" value="F:zinc ion binding"/>
    <property type="evidence" value="ECO:0007669"/>
    <property type="project" value="InterPro"/>
</dbReference>
<gene>
    <name evidence="7" type="ORF">MVEN_01555200</name>
</gene>
<reference evidence="7" key="1">
    <citation type="submission" date="2020-05" db="EMBL/GenBank/DDBJ databases">
        <title>Mycena genomes resolve the evolution of fungal bioluminescence.</title>
        <authorList>
            <person name="Tsai I.J."/>
        </authorList>
    </citation>
    <scope>NUCLEOTIDE SEQUENCE</scope>
    <source>
        <strain evidence="7">CCC161011</strain>
    </source>
</reference>
<dbReference type="EMBL" id="JACAZI010000013">
    <property type="protein sequence ID" value="KAF7345373.1"/>
    <property type="molecule type" value="Genomic_DNA"/>
</dbReference>
<name>A0A8H7CS22_9AGAR</name>
<evidence type="ECO:0000313" key="7">
    <source>
        <dbReference type="EMBL" id="KAF7345373.1"/>
    </source>
</evidence>
<dbReference type="PANTHER" id="PTHR47660">
    <property type="entry name" value="TRANSCRIPTION FACTOR WITH C2H2 AND ZN(2)-CYS(6) DNA BINDING DOMAIN (EUROFUNG)-RELATED-RELATED"/>
    <property type="match status" value="1"/>
</dbReference>
<evidence type="ECO:0000313" key="8">
    <source>
        <dbReference type="Proteomes" id="UP000620124"/>
    </source>
</evidence>
<evidence type="ECO:0000259" key="6">
    <source>
        <dbReference type="Pfam" id="PF04082"/>
    </source>
</evidence>
<dbReference type="AlphaFoldDB" id="A0A8H7CS22"/>
<dbReference type="Proteomes" id="UP000620124">
    <property type="component" value="Unassembled WGS sequence"/>
</dbReference>
<proteinExistence type="predicted"/>
<keyword evidence="3" id="KW-0805">Transcription regulation</keyword>
<feature type="domain" description="Xylanolytic transcriptional activator regulatory" evidence="6">
    <location>
        <begin position="5"/>
        <end position="222"/>
    </location>
</feature>
<evidence type="ECO:0000256" key="3">
    <source>
        <dbReference type="ARBA" id="ARBA00023015"/>
    </source>
</evidence>
<evidence type="ECO:0000256" key="4">
    <source>
        <dbReference type="ARBA" id="ARBA00023163"/>
    </source>
</evidence>
<sequence>MKACGAVFVRTRKASTYITESLAAAREGLSQAFSNTSMEPTDQLYLVIAVVLLQTIGLWHQKPDERAVSSLYHAMLVTMIRRAGLIAKNSMWTPLKTDDVQTLWRDWAFHETTKRALLLSYLHDCCQPIFFGLPSSYFPSEAALQMPCEDDLWMAGSAEEWFSVLQTPSMQSFQQRLIGSDLCSNLASMNDSEFIPTPTVNRFSHFILIHAILRDLFAVCSEPINSASDPSRGRQAPSQGLLAVQYALHNWLRSWTLCTAHARSIGDPSFFNDVLPFYWLGQVAILAHQDGLPPFSSSDRETGEVRFKMVKRWFKHIRAFLNKGDESTIFWDELMKIRLHNWQLEYDADGRRN</sequence>
<evidence type="ECO:0000256" key="2">
    <source>
        <dbReference type="ARBA" id="ARBA00022833"/>
    </source>
</evidence>
<dbReference type="OrthoDB" id="1405595at2759"/>
<keyword evidence="2" id="KW-0862">Zinc</keyword>
<protein>
    <recommendedName>
        <fullName evidence="6">Xylanolytic transcriptional activator regulatory domain-containing protein</fullName>
    </recommendedName>
</protein>
<organism evidence="7 8">
    <name type="scientific">Mycena venus</name>
    <dbReference type="NCBI Taxonomy" id="2733690"/>
    <lineage>
        <taxon>Eukaryota</taxon>
        <taxon>Fungi</taxon>
        <taxon>Dikarya</taxon>
        <taxon>Basidiomycota</taxon>
        <taxon>Agaricomycotina</taxon>
        <taxon>Agaricomycetes</taxon>
        <taxon>Agaricomycetidae</taxon>
        <taxon>Agaricales</taxon>
        <taxon>Marasmiineae</taxon>
        <taxon>Mycenaceae</taxon>
        <taxon>Mycena</taxon>
    </lineage>
</organism>
<dbReference type="PANTHER" id="PTHR47660:SF2">
    <property type="entry name" value="TRANSCRIPTION FACTOR WITH C2H2 AND ZN(2)-CYS(6) DNA BINDING DOMAIN (EUROFUNG)"/>
    <property type="match status" value="1"/>
</dbReference>
<keyword evidence="5" id="KW-0539">Nucleus</keyword>
<dbReference type="Pfam" id="PF04082">
    <property type="entry name" value="Fungal_trans"/>
    <property type="match status" value="1"/>
</dbReference>
<comment type="caution">
    <text evidence="7">The sequence shown here is derived from an EMBL/GenBank/DDBJ whole genome shotgun (WGS) entry which is preliminary data.</text>
</comment>